<feature type="transmembrane region" description="Helical" evidence="7">
    <location>
        <begin position="118"/>
        <end position="139"/>
    </location>
</feature>
<keyword evidence="6 7" id="KW-0012">Acyltransferase</keyword>
<comment type="similarity">
    <text evidence="7">Belongs to the DHHC palmitoyltransferase family.</text>
</comment>
<keyword evidence="5 7" id="KW-0472">Membrane</keyword>
<dbReference type="GO" id="GO:0005794">
    <property type="term" value="C:Golgi apparatus"/>
    <property type="evidence" value="ECO:0007669"/>
    <property type="project" value="TreeGrafter"/>
</dbReference>
<evidence type="ECO:0000256" key="4">
    <source>
        <dbReference type="ARBA" id="ARBA00022989"/>
    </source>
</evidence>
<dbReference type="GO" id="GO:0019706">
    <property type="term" value="F:protein-cysteine S-palmitoyltransferase activity"/>
    <property type="evidence" value="ECO:0007669"/>
    <property type="project" value="UniProtKB-EC"/>
</dbReference>
<dbReference type="GO" id="GO:0016020">
    <property type="term" value="C:membrane"/>
    <property type="evidence" value="ECO:0007669"/>
    <property type="project" value="UniProtKB-SubCell"/>
</dbReference>
<dbReference type="Pfam" id="PF01529">
    <property type="entry name" value="DHHC"/>
    <property type="match status" value="1"/>
</dbReference>
<evidence type="ECO:0000313" key="9">
    <source>
        <dbReference type="WBParaSite" id="MCU_008630-RC"/>
    </source>
</evidence>
<dbReference type="PANTHER" id="PTHR22883">
    <property type="entry name" value="ZINC FINGER DHHC DOMAIN CONTAINING PROTEIN"/>
    <property type="match status" value="1"/>
</dbReference>
<keyword evidence="3 7" id="KW-0812">Transmembrane</keyword>
<evidence type="ECO:0000256" key="2">
    <source>
        <dbReference type="ARBA" id="ARBA00022679"/>
    </source>
</evidence>
<evidence type="ECO:0000256" key="6">
    <source>
        <dbReference type="ARBA" id="ARBA00023315"/>
    </source>
</evidence>
<reference evidence="9" key="1">
    <citation type="submission" date="2019-11" db="UniProtKB">
        <authorList>
            <consortium name="WormBaseParasite"/>
        </authorList>
    </citation>
    <scope>IDENTIFICATION</scope>
</reference>
<evidence type="ECO:0000256" key="7">
    <source>
        <dbReference type="RuleBase" id="RU079119"/>
    </source>
</evidence>
<dbReference type="PANTHER" id="PTHR22883:SF405">
    <property type="entry name" value="PALMITOYLTRANSFERASE"/>
    <property type="match status" value="1"/>
</dbReference>
<name>A0A5K3FN09_MESCO</name>
<dbReference type="PROSITE" id="PS50216">
    <property type="entry name" value="DHHC"/>
    <property type="match status" value="1"/>
</dbReference>
<evidence type="ECO:0000256" key="1">
    <source>
        <dbReference type="ARBA" id="ARBA00004141"/>
    </source>
</evidence>
<dbReference type="InterPro" id="IPR001594">
    <property type="entry name" value="Palmitoyltrfase_DHHC"/>
</dbReference>
<keyword evidence="2 7" id="KW-0808">Transferase</keyword>
<evidence type="ECO:0000259" key="8">
    <source>
        <dbReference type="Pfam" id="PF01529"/>
    </source>
</evidence>
<evidence type="ECO:0000256" key="3">
    <source>
        <dbReference type="ARBA" id="ARBA00022692"/>
    </source>
</evidence>
<dbReference type="EC" id="2.3.1.225" evidence="7"/>
<sequence length="244" mass="28584">MNIFLWICYFMETFKDPGFLPTNTVEYEDELHELFIECRKLRSRCNLPFEGPEMLPLHVQALRRSIKILKRRLGSLCHTCGCVKPIRAKHCGLCNRCVRVMDHHCPVTDNCVGEDNRVWFLLTSVMVSGVSTWIGYLTVKYWKQVESTSLWEVITLCLLVVGWLMAINAVLMTLAAAFFNITTNELANWRRYEHFGNAKTGFRNPFHRGYWGNLVEFFCPRFYETERDLNKRRAAIKEKSPFVI</sequence>
<dbReference type="InterPro" id="IPR039859">
    <property type="entry name" value="PFA4/ZDH16/20/ERF2-like"/>
</dbReference>
<accession>A0A5K3FN09</accession>
<organism evidence="9">
    <name type="scientific">Mesocestoides corti</name>
    <name type="common">Flatworm</name>
    <dbReference type="NCBI Taxonomy" id="53468"/>
    <lineage>
        <taxon>Eukaryota</taxon>
        <taxon>Metazoa</taxon>
        <taxon>Spiralia</taxon>
        <taxon>Lophotrochozoa</taxon>
        <taxon>Platyhelminthes</taxon>
        <taxon>Cestoda</taxon>
        <taxon>Eucestoda</taxon>
        <taxon>Cyclophyllidea</taxon>
        <taxon>Mesocestoididae</taxon>
        <taxon>Mesocestoides</taxon>
    </lineage>
</organism>
<proteinExistence type="inferred from homology"/>
<evidence type="ECO:0000256" key="5">
    <source>
        <dbReference type="ARBA" id="ARBA00023136"/>
    </source>
</evidence>
<feature type="transmembrane region" description="Helical" evidence="7">
    <location>
        <begin position="151"/>
        <end position="179"/>
    </location>
</feature>
<comment type="catalytic activity">
    <reaction evidence="7">
        <text>L-cysteinyl-[protein] + hexadecanoyl-CoA = S-hexadecanoyl-L-cysteinyl-[protein] + CoA</text>
        <dbReference type="Rhea" id="RHEA:36683"/>
        <dbReference type="Rhea" id="RHEA-COMP:10131"/>
        <dbReference type="Rhea" id="RHEA-COMP:11032"/>
        <dbReference type="ChEBI" id="CHEBI:29950"/>
        <dbReference type="ChEBI" id="CHEBI:57287"/>
        <dbReference type="ChEBI" id="CHEBI:57379"/>
        <dbReference type="ChEBI" id="CHEBI:74151"/>
        <dbReference type="EC" id="2.3.1.225"/>
    </reaction>
</comment>
<dbReference type="GO" id="GO:0005783">
    <property type="term" value="C:endoplasmic reticulum"/>
    <property type="evidence" value="ECO:0007669"/>
    <property type="project" value="TreeGrafter"/>
</dbReference>
<dbReference type="AlphaFoldDB" id="A0A5K3FN09"/>
<feature type="domain" description="Palmitoyltransferase DHHC" evidence="8">
    <location>
        <begin position="75"/>
        <end position="189"/>
    </location>
</feature>
<protein>
    <recommendedName>
        <fullName evidence="7">Palmitoyltransferase</fullName>
        <ecNumber evidence="7">2.3.1.225</ecNumber>
    </recommendedName>
</protein>
<keyword evidence="4 7" id="KW-1133">Transmembrane helix</keyword>
<comment type="domain">
    <text evidence="7">The DHHC domain is required for palmitoyltransferase activity.</text>
</comment>
<comment type="subcellular location">
    <subcellularLocation>
        <location evidence="1">Membrane</location>
        <topology evidence="1">Multi-pass membrane protein</topology>
    </subcellularLocation>
</comment>
<dbReference type="GO" id="GO:0006612">
    <property type="term" value="P:protein targeting to membrane"/>
    <property type="evidence" value="ECO:0007669"/>
    <property type="project" value="TreeGrafter"/>
</dbReference>
<dbReference type="WBParaSite" id="MCU_008630-RC">
    <property type="protein sequence ID" value="MCU_008630-RC"/>
    <property type="gene ID" value="MCU_008630"/>
</dbReference>